<dbReference type="EMBL" id="BMTP01000004">
    <property type="protein sequence ID" value="GGU33612.1"/>
    <property type="molecule type" value="Genomic_DNA"/>
</dbReference>
<proteinExistence type="predicted"/>
<reference evidence="2" key="2">
    <citation type="submission" date="2020-09" db="EMBL/GenBank/DDBJ databases">
        <authorList>
            <person name="Sun Q."/>
            <person name="Ohkuma M."/>
        </authorList>
    </citation>
    <scope>NUCLEOTIDE SEQUENCE</scope>
    <source>
        <strain evidence="2">JCM 4391</strain>
    </source>
</reference>
<evidence type="ECO:0000256" key="1">
    <source>
        <dbReference type="SAM" id="MobiDB-lite"/>
    </source>
</evidence>
<feature type="region of interest" description="Disordered" evidence="1">
    <location>
        <begin position="23"/>
        <end position="106"/>
    </location>
</feature>
<gene>
    <name evidence="2" type="ORF">GCM10010274_20980</name>
</gene>
<sequence>MRYGRVVTDTAHILPDESRLHRAHPAECRARHRQGRMSGGTRVGRGACWRGGPAWDGRRARRGAAGRPSSPGDPRKGRPWAAGRLRATKTSPPHHRAVTRTAGGAA</sequence>
<protein>
    <submittedName>
        <fullName evidence="2">Uncharacterized protein</fullName>
    </submittedName>
</protein>
<evidence type="ECO:0000313" key="3">
    <source>
        <dbReference type="Proteomes" id="UP000636661"/>
    </source>
</evidence>
<evidence type="ECO:0000313" key="2">
    <source>
        <dbReference type="EMBL" id="GGU33612.1"/>
    </source>
</evidence>
<keyword evidence="3" id="KW-1185">Reference proteome</keyword>
<name>A0A918HXA1_9ACTN</name>
<comment type="caution">
    <text evidence="2">The sequence shown here is derived from an EMBL/GenBank/DDBJ whole genome shotgun (WGS) entry which is preliminary data.</text>
</comment>
<organism evidence="2 3">
    <name type="scientific">Streptomyces lavendofoliae</name>
    <dbReference type="NCBI Taxonomy" id="67314"/>
    <lineage>
        <taxon>Bacteria</taxon>
        <taxon>Bacillati</taxon>
        <taxon>Actinomycetota</taxon>
        <taxon>Actinomycetes</taxon>
        <taxon>Kitasatosporales</taxon>
        <taxon>Streptomycetaceae</taxon>
        <taxon>Streptomyces</taxon>
    </lineage>
</organism>
<accession>A0A918HXA1</accession>
<dbReference type="AlphaFoldDB" id="A0A918HXA1"/>
<dbReference type="Proteomes" id="UP000636661">
    <property type="component" value="Unassembled WGS sequence"/>
</dbReference>
<reference evidence="2" key="1">
    <citation type="journal article" date="2014" name="Int. J. Syst. Evol. Microbiol.">
        <title>Complete genome sequence of Corynebacterium casei LMG S-19264T (=DSM 44701T), isolated from a smear-ripened cheese.</title>
        <authorList>
            <consortium name="US DOE Joint Genome Institute (JGI-PGF)"/>
            <person name="Walter F."/>
            <person name="Albersmeier A."/>
            <person name="Kalinowski J."/>
            <person name="Ruckert C."/>
        </authorList>
    </citation>
    <scope>NUCLEOTIDE SEQUENCE</scope>
    <source>
        <strain evidence="2">JCM 4391</strain>
    </source>
</reference>